<dbReference type="PROSITE" id="PS00670">
    <property type="entry name" value="D_2_HYDROXYACID_DH_2"/>
    <property type="match status" value="1"/>
</dbReference>
<reference evidence="7" key="1">
    <citation type="submission" date="2020-09" db="EMBL/GenBank/DDBJ databases">
        <title>Genome seq and assembly of Tianweitania sp.</title>
        <authorList>
            <person name="Chhetri G."/>
        </authorList>
    </citation>
    <scope>NUCLEOTIDE SEQUENCE</scope>
    <source>
        <strain evidence="7">Rool2</strain>
    </source>
</reference>
<evidence type="ECO:0000259" key="5">
    <source>
        <dbReference type="Pfam" id="PF00389"/>
    </source>
</evidence>
<dbReference type="GO" id="GO:0047545">
    <property type="term" value="F:(S)-2-hydroxyglutarate dehydrogenase activity"/>
    <property type="evidence" value="ECO:0007669"/>
    <property type="project" value="UniProtKB-ARBA"/>
</dbReference>
<feature type="domain" description="D-isomer specific 2-hydroxyacid dehydrogenase catalytic" evidence="5">
    <location>
        <begin position="17"/>
        <end position="314"/>
    </location>
</feature>
<dbReference type="Gene3D" id="3.40.50.720">
    <property type="entry name" value="NAD(P)-binding Rossmann-like Domain"/>
    <property type="match status" value="2"/>
</dbReference>
<dbReference type="InterPro" id="IPR006140">
    <property type="entry name" value="D-isomer_DH_NAD-bd"/>
</dbReference>
<evidence type="ECO:0000256" key="1">
    <source>
        <dbReference type="ARBA" id="ARBA00005854"/>
    </source>
</evidence>
<protein>
    <recommendedName>
        <fullName evidence="9">Hydroxyacid dehydrogenase</fullName>
    </recommendedName>
</protein>
<dbReference type="GO" id="GO:0006564">
    <property type="term" value="P:L-serine biosynthetic process"/>
    <property type="evidence" value="ECO:0007669"/>
    <property type="project" value="UniProtKB-ARBA"/>
</dbReference>
<dbReference type="InterPro" id="IPR036291">
    <property type="entry name" value="NAD(P)-bd_dom_sf"/>
</dbReference>
<name>A0A8J6PMT0_9HYPH</name>
<evidence type="ECO:0000256" key="2">
    <source>
        <dbReference type="ARBA" id="ARBA00023002"/>
    </source>
</evidence>
<evidence type="ECO:0000313" key="8">
    <source>
        <dbReference type="Proteomes" id="UP000643405"/>
    </source>
</evidence>
<dbReference type="Pfam" id="PF02826">
    <property type="entry name" value="2-Hacid_dh_C"/>
    <property type="match status" value="1"/>
</dbReference>
<dbReference type="InterPro" id="IPR006139">
    <property type="entry name" value="D-isomer_2_OHA_DH_cat_dom"/>
</dbReference>
<dbReference type="Proteomes" id="UP000643405">
    <property type="component" value="Unassembled WGS sequence"/>
</dbReference>
<dbReference type="SUPFAM" id="SSF51735">
    <property type="entry name" value="NAD(P)-binding Rossmann-fold domains"/>
    <property type="match status" value="1"/>
</dbReference>
<dbReference type="PROSITE" id="PS00671">
    <property type="entry name" value="D_2_HYDROXYACID_DH_3"/>
    <property type="match status" value="1"/>
</dbReference>
<dbReference type="FunFam" id="3.40.50.720:FF:000041">
    <property type="entry name" value="D-3-phosphoglycerate dehydrogenase"/>
    <property type="match status" value="1"/>
</dbReference>
<organism evidence="7 8">
    <name type="scientific">Oryzicola mucosus</name>
    <dbReference type="NCBI Taxonomy" id="2767425"/>
    <lineage>
        <taxon>Bacteria</taxon>
        <taxon>Pseudomonadati</taxon>
        <taxon>Pseudomonadota</taxon>
        <taxon>Alphaproteobacteria</taxon>
        <taxon>Hyphomicrobiales</taxon>
        <taxon>Phyllobacteriaceae</taxon>
        <taxon>Oryzicola</taxon>
    </lineage>
</organism>
<dbReference type="Pfam" id="PF00389">
    <property type="entry name" value="2-Hacid_dh"/>
    <property type="match status" value="1"/>
</dbReference>
<feature type="domain" description="D-isomer specific 2-hydroxyacid dehydrogenase NAD-binding" evidence="6">
    <location>
        <begin position="109"/>
        <end position="282"/>
    </location>
</feature>
<comment type="similarity">
    <text evidence="1 4">Belongs to the D-isomer specific 2-hydroxyacid dehydrogenase family.</text>
</comment>
<dbReference type="GO" id="GO:0004617">
    <property type="term" value="F:phosphoglycerate dehydrogenase activity"/>
    <property type="evidence" value="ECO:0007669"/>
    <property type="project" value="UniProtKB-ARBA"/>
</dbReference>
<gene>
    <name evidence="7" type="ORF">ICI42_23120</name>
</gene>
<dbReference type="PANTHER" id="PTHR42789">
    <property type="entry name" value="D-ISOMER SPECIFIC 2-HYDROXYACID DEHYDROGENASE FAMILY PROTEIN (AFU_ORTHOLOGUE AFUA_6G10090)"/>
    <property type="match status" value="1"/>
</dbReference>
<dbReference type="InterPro" id="IPR050857">
    <property type="entry name" value="D-2-hydroxyacid_DH"/>
</dbReference>
<dbReference type="RefSeq" id="WP_188166968.1">
    <property type="nucleotide sequence ID" value="NZ_JACVVX010000017.1"/>
</dbReference>
<evidence type="ECO:0000256" key="3">
    <source>
        <dbReference type="ARBA" id="ARBA00023027"/>
    </source>
</evidence>
<sequence>MIIVLDDAYRDGAAGRFAGHDVRYFPSNIKDPIALADIMREADVVGFRRVLPFPFTSDMVTGAQTLKFIHRSGSGADWFDMDLLSRLGILVAVNSGFNAPSVVEHTVLLTLLTLRRSLDFIASMREGKWLRDLPGDPPFMLNGRTVGVIGIGAIGSRVVQAMLGLNAKVLCHQRDHEVGLPEGAKWADLDTIFSTADVITLHVPLVSETEGIIGHRALGMMKPTTVVINTSRGQVVDQAALIEALETRRIRGAGLDVFEDEPLPPDHKLRHMPNVVTTPHVGGAGIEISERQVEGTLSNIELFLSGASPERLVNSRTLKSESLRARHLQIKD</sequence>
<evidence type="ECO:0000313" key="7">
    <source>
        <dbReference type="EMBL" id="MBD0417529.1"/>
    </source>
</evidence>
<keyword evidence="3" id="KW-0520">NAD</keyword>
<evidence type="ECO:0000259" key="6">
    <source>
        <dbReference type="Pfam" id="PF02826"/>
    </source>
</evidence>
<evidence type="ECO:0000256" key="4">
    <source>
        <dbReference type="RuleBase" id="RU003719"/>
    </source>
</evidence>
<dbReference type="AlphaFoldDB" id="A0A8J6PMT0"/>
<accession>A0A8J6PMT0</accession>
<comment type="caution">
    <text evidence="7">The sequence shown here is derived from an EMBL/GenBank/DDBJ whole genome shotgun (WGS) entry which is preliminary data.</text>
</comment>
<proteinExistence type="inferred from homology"/>
<keyword evidence="8" id="KW-1185">Reference proteome</keyword>
<evidence type="ECO:0008006" key="9">
    <source>
        <dbReference type="Google" id="ProtNLM"/>
    </source>
</evidence>
<dbReference type="GO" id="GO:0051287">
    <property type="term" value="F:NAD binding"/>
    <property type="evidence" value="ECO:0007669"/>
    <property type="project" value="InterPro"/>
</dbReference>
<dbReference type="SUPFAM" id="SSF52283">
    <property type="entry name" value="Formate/glycerate dehydrogenase catalytic domain-like"/>
    <property type="match status" value="1"/>
</dbReference>
<dbReference type="PANTHER" id="PTHR42789:SF1">
    <property type="entry name" value="D-ISOMER SPECIFIC 2-HYDROXYACID DEHYDROGENASE FAMILY PROTEIN (AFU_ORTHOLOGUE AFUA_6G10090)"/>
    <property type="match status" value="1"/>
</dbReference>
<keyword evidence="2 4" id="KW-0560">Oxidoreductase</keyword>
<dbReference type="EMBL" id="JACVVX010000017">
    <property type="protein sequence ID" value="MBD0417529.1"/>
    <property type="molecule type" value="Genomic_DNA"/>
</dbReference>
<dbReference type="InterPro" id="IPR029753">
    <property type="entry name" value="D-isomer_DH_CS"/>
</dbReference>